<evidence type="ECO:0000256" key="1">
    <source>
        <dbReference type="SAM" id="Phobius"/>
    </source>
</evidence>
<evidence type="ECO:0000259" key="2">
    <source>
        <dbReference type="Pfam" id="PF09976"/>
    </source>
</evidence>
<evidence type="ECO:0000313" key="4">
    <source>
        <dbReference type="Proteomes" id="UP001556196"/>
    </source>
</evidence>
<proteinExistence type="predicted"/>
<organism evidence="3 4">
    <name type="scientific">Mesorhizobium marinum</name>
    <dbReference type="NCBI Taxonomy" id="3228790"/>
    <lineage>
        <taxon>Bacteria</taxon>
        <taxon>Pseudomonadati</taxon>
        <taxon>Pseudomonadota</taxon>
        <taxon>Alphaproteobacteria</taxon>
        <taxon>Hyphomicrobiales</taxon>
        <taxon>Phyllobacteriaceae</taxon>
        <taxon>Mesorhizobium</taxon>
    </lineage>
</organism>
<keyword evidence="1" id="KW-1133">Transmembrane helix</keyword>
<dbReference type="Proteomes" id="UP001556196">
    <property type="component" value="Unassembled WGS sequence"/>
</dbReference>
<name>A0ABV3R2E3_9HYPH</name>
<gene>
    <name evidence="3" type="ORF">ABUE31_16050</name>
</gene>
<dbReference type="InterPro" id="IPR018704">
    <property type="entry name" value="SecYEG/CpoB_TPR"/>
</dbReference>
<accession>A0ABV3R2E3</accession>
<comment type="caution">
    <text evidence="3">The sequence shown here is derived from an EMBL/GenBank/DDBJ whole genome shotgun (WGS) entry which is preliminary data.</text>
</comment>
<dbReference type="EMBL" id="JBFOCI010000005">
    <property type="protein sequence ID" value="MEW9807504.1"/>
    <property type="molecule type" value="Genomic_DNA"/>
</dbReference>
<sequence>MSDDSFFREVNEEIRQDQARLMWDRYGPFVLGLAVLVVLATGAYVAWNYWTETRANRSGDAFSQALTLANDGKNDEALGALEQLEKDGYGAYPLLARMRAATVLAAKGDAAGAVASFDAVAADTSIPGAIRDMANLRAALILVDTGSYADVSARAEALTADTNPLRHSAREALGLSAWKESRFADALTLFEQVAADNEAPRNVRERATLLAELIRGQGAAS</sequence>
<keyword evidence="1" id="KW-0812">Transmembrane</keyword>
<dbReference type="RefSeq" id="WP_367724686.1">
    <property type="nucleotide sequence ID" value="NZ_JBFOCI010000005.1"/>
</dbReference>
<protein>
    <submittedName>
        <fullName evidence="3">Tetratricopeptide repeat protein</fullName>
    </submittedName>
</protein>
<keyword evidence="4" id="KW-1185">Reference proteome</keyword>
<keyword evidence="1" id="KW-0472">Membrane</keyword>
<dbReference type="InterPro" id="IPR011990">
    <property type="entry name" value="TPR-like_helical_dom_sf"/>
</dbReference>
<dbReference type="Pfam" id="PF09976">
    <property type="entry name" value="TPR_21"/>
    <property type="match status" value="1"/>
</dbReference>
<reference evidence="3 4" key="1">
    <citation type="submission" date="2024-06" db="EMBL/GenBank/DDBJ databases">
        <authorList>
            <person name="Tuo L."/>
        </authorList>
    </citation>
    <scope>NUCLEOTIDE SEQUENCE [LARGE SCALE GENOMIC DNA]</scope>
    <source>
        <strain evidence="3 4">ZMM04-5</strain>
    </source>
</reference>
<feature type="transmembrane region" description="Helical" evidence="1">
    <location>
        <begin position="26"/>
        <end position="47"/>
    </location>
</feature>
<dbReference type="Gene3D" id="1.25.40.10">
    <property type="entry name" value="Tetratricopeptide repeat domain"/>
    <property type="match status" value="1"/>
</dbReference>
<evidence type="ECO:0000313" key="3">
    <source>
        <dbReference type="EMBL" id="MEW9807504.1"/>
    </source>
</evidence>
<feature type="domain" description="Ancillary SecYEG translocon subunit/Cell division coordinator CpoB TPR" evidence="2">
    <location>
        <begin position="23"/>
        <end position="151"/>
    </location>
</feature>